<dbReference type="SMART" id="SM00827">
    <property type="entry name" value="PKS_AT"/>
    <property type="match status" value="1"/>
</dbReference>
<keyword evidence="4" id="KW-1185">Reference proteome</keyword>
<evidence type="ECO:0000313" key="3">
    <source>
        <dbReference type="EMBL" id="CAG2058247.1"/>
    </source>
</evidence>
<gene>
    <name evidence="3" type="ORF">TPAB3V08_LOCUS5221</name>
</gene>
<evidence type="ECO:0000259" key="2">
    <source>
        <dbReference type="SMART" id="SM00827"/>
    </source>
</evidence>
<dbReference type="InterPro" id="IPR001227">
    <property type="entry name" value="Ac_transferase_dom_sf"/>
</dbReference>
<dbReference type="SUPFAM" id="SSF52151">
    <property type="entry name" value="FabD/lysophospholipase-like"/>
    <property type="match status" value="1"/>
</dbReference>
<dbReference type="InterPro" id="IPR050091">
    <property type="entry name" value="PKS_NRPS_Biosynth_Enz"/>
</dbReference>
<dbReference type="InterPro" id="IPR014043">
    <property type="entry name" value="Acyl_transferase_dom"/>
</dbReference>
<evidence type="ECO:0000256" key="1">
    <source>
        <dbReference type="SAM" id="MobiDB-lite"/>
    </source>
</evidence>
<dbReference type="PANTHER" id="PTHR43775">
    <property type="entry name" value="FATTY ACID SYNTHASE"/>
    <property type="match status" value="1"/>
</dbReference>
<accession>A0ABN7NQY3</accession>
<dbReference type="Gene3D" id="3.40.366.10">
    <property type="entry name" value="Malonyl-Coenzyme A Acyl Carrier Protein, domain 2"/>
    <property type="match status" value="1"/>
</dbReference>
<feature type="region of interest" description="Disordered" evidence="1">
    <location>
        <begin position="162"/>
        <end position="190"/>
    </location>
</feature>
<organism evidence="3 4">
    <name type="scientific">Timema podura</name>
    <name type="common">Walking stick</name>
    <dbReference type="NCBI Taxonomy" id="61482"/>
    <lineage>
        <taxon>Eukaryota</taxon>
        <taxon>Metazoa</taxon>
        <taxon>Ecdysozoa</taxon>
        <taxon>Arthropoda</taxon>
        <taxon>Hexapoda</taxon>
        <taxon>Insecta</taxon>
        <taxon>Pterygota</taxon>
        <taxon>Neoptera</taxon>
        <taxon>Polyneoptera</taxon>
        <taxon>Phasmatodea</taxon>
        <taxon>Timematodea</taxon>
        <taxon>Timematoidea</taxon>
        <taxon>Timematidae</taxon>
        <taxon>Timema</taxon>
    </lineage>
</organism>
<name>A0ABN7NQY3_TIMPD</name>
<dbReference type="Pfam" id="PF00698">
    <property type="entry name" value="Acyl_transf_1"/>
    <property type="match status" value="1"/>
</dbReference>
<dbReference type="Proteomes" id="UP001153148">
    <property type="component" value="Unassembled WGS sequence"/>
</dbReference>
<feature type="domain" description="Malonyl-CoA:ACP transacylase (MAT)" evidence="2">
    <location>
        <begin position="18"/>
        <end position="189"/>
    </location>
</feature>
<dbReference type="PANTHER" id="PTHR43775:SF23">
    <property type="entry name" value="FATTY ACID SYNTHASE 3"/>
    <property type="match status" value="1"/>
</dbReference>
<comment type="caution">
    <text evidence="3">The sequence shown here is derived from an EMBL/GenBank/DDBJ whole genome shotgun (WGS) entry which is preliminary data.</text>
</comment>
<dbReference type="InterPro" id="IPR016035">
    <property type="entry name" value="Acyl_Trfase/lysoPLipase"/>
</dbReference>
<protein>
    <recommendedName>
        <fullName evidence="2">Malonyl-CoA:ACP transacylase (MAT) domain-containing protein</fullName>
    </recommendedName>
</protein>
<reference evidence="3" key="1">
    <citation type="submission" date="2021-03" db="EMBL/GenBank/DDBJ databases">
        <authorList>
            <person name="Tran Van P."/>
        </authorList>
    </citation>
    <scope>NUCLEOTIDE SEQUENCE</scope>
</reference>
<dbReference type="EMBL" id="CAJPIN010006906">
    <property type="protein sequence ID" value="CAG2058247.1"/>
    <property type="molecule type" value="Genomic_DNA"/>
</dbReference>
<feature type="compositionally biased region" description="Acidic residues" evidence="1">
    <location>
        <begin position="180"/>
        <end position="190"/>
    </location>
</feature>
<evidence type="ECO:0000313" key="4">
    <source>
        <dbReference type="Proteomes" id="UP001153148"/>
    </source>
</evidence>
<sequence length="190" mass="21366">MNLLLTRYEGLKRPVWFIFSGMGSQWPGMGSKLLQFPIISESIQRSHDILKEKGLDLINIINSTDTNIFKNILHSFVGITSIQIALVDFMMVLDITPDGYVGHSVGELGCAYMDGCFTAEETLLAAYYRGLASIETDLIPGYMAAIERMAGLNPKGYNDTNSYFDETEYENRPNNQLGLEDSDEETRERD</sequence>
<proteinExistence type="predicted"/>